<dbReference type="InterPro" id="IPR037066">
    <property type="entry name" value="Plug_dom_sf"/>
</dbReference>
<comment type="subcellular location">
    <subcellularLocation>
        <location evidence="1">Cell outer membrane</location>
    </subcellularLocation>
</comment>
<gene>
    <name evidence="7" type="ORF">FYC62_16760</name>
</gene>
<dbReference type="PANTHER" id="PTHR40980:SF4">
    <property type="entry name" value="TONB-DEPENDENT RECEPTOR-LIKE BETA-BARREL DOMAIN-CONTAINING PROTEIN"/>
    <property type="match status" value="1"/>
</dbReference>
<protein>
    <submittedName>
        <fullName evidence="7">TonB-dependent receptor</fullName>
    </submittedName>
</protein>
<dbReference type="RefSeq" id="WP_149075771.1">
    <property type="nucleotide sequence ID" value="NZ_CP043329.1"/>
</dbReference>
<dbReference type="SUPFAM" id="SSF49464">
    <property type="entry name" value="Carboxypeptidase regulatory domain-like"/>
    <property type="match status" value="1"/>
</dbReference>
<dbReference type="Proteomes" id="UP000323653">
    <property type="component" value="Chromosome"/>
</dbReference>
<keyword evidence="4" id="KW-0732">Signal</keyword>
<dbReference type="AlphaFoldDB" id="A0A5C0VKA0"/>
<name>A0A5C0VKA0_9SPHI</name>
<dbReference type="Pfam" id="PF13620">
    <property type="entry name" value="CarboxypepD_reg"/>
    <property type="match status" value="1"/>
</dbReference>
<dbReference type="KEGG" id="pej:FYC62_16760"/>
<evidence type="ECO:0000259" key="5">
    <source>
        <dbReference type="Pfam" id="PF07715"/>
    </source>
</evidence>
<dbReference type="Pfam" id="PF14905">
    <property type="entry name" value="OMP_b-brl_3"/>
    <property type="match status" value="1"/>
</dbReference>
<proteinExistence type="predicted"/>
<dbReference type="Pfam" id="PF07715">
    <property type="entry name" value="Plug"/>
    <property type="match status" value="1"/>
</dbReference>
<evidence type="ECO:0000313" key="7">
    <source>
        <dbReference type="EMBL" id="QEK53145.1"/>
    </source>
</evidence>
<feature type="chain" id="PRO_5022831238" evidence="4">
    <location>
        <begin position="21"/>
        <end position="818"/>
    </location>
</feature>
<organism evidence="7 8">
    <name type="scientific">Pedobacter aquae</name>
    <dbReference type="NCBI Taxonomy" id="2605747"/>
    <lineage>
        <taxon>Bacteria</taxon>
        <taxon>Pseudomonadati</taxon>
        <taxon>Bacteroidota</taxon>
        <taxon>Sphingobacteriia</taxon>
        <taxon>Sphingobacteriales</taxon>
        <taxon>Sphingobacteriaceae</taxon>
        <taxon>Pedobacter</taxon>
    </lineage>
</organism>
<accession>A0A5C0VKA0</accession>
<keyword evidence="3" id="KW-0998">Cell outer membrane</keyword>
<evidence type="ECO:0000256" key="3">
    <source>
        <dbReference type="ARBA" id="ARBA00023237"/>
    </source>
</evidence>
<reference evidence="7 8" key="1">
    <citation type="submission" date="2019-08" db="EMBL/GenBank/DDBJ databases">
        <title>Pedobacter sp. nov., isolated from Han river, South Korea.</title>
        <authorList>
            <person name="Lee D.-H."/>
            <person name="Kim Y.-S."/>
            <person name="Hwang E.-M."/>
            <person name="Le Tran T.C."/>
            <person name="Cha C.-J."/>
        </authorList>
    </citation>
    <scope>NUCLEOTIDE SEQUENCE [LARGE SCALE GENOMIC DNA]</scope>
    <source>
        <strain evidence="7 8">CJ43</strain>
    </source>
</reference>
<dbReference type="PANTHER" id="PTHR40980">
    <property type="entry name" value="PLUG DOMAIN-CONTAINING PROTEIN"/>
    <property type="match status" value="1"/>
</dbReference>
<evidence type="ECO:0000256" key="2">
    <source>
        <dbReference type="ARBA" id="ARBA00023136"/>
    </source>
</evidence>
<dbReference type="SUPFAM" id="SSF56935">
    <property type="entry name" value="Porins"/>
    <property type="match status" value="1"/>
</dbReference>
<feature type="signal peptide" evidence="4">
    <location>
        <begin position="1"/>
        <end position="20"/>
    </location>
</feature>
<dbReference type="Gene3D" id="2.60.40.1120">
    <property type="entry name" value="Carboxypeptidase-like, regulatory domain"/>
    <property type="match status" value="1"/>
</dbReference>
<feature type="domain" description="TonB-dependent receptor plug" evidence="5">
    <location>
        <begin position="132"/>
        <end position="218"/>
    </location>
</feature>
<evidence type="ECO:0000256" key="4">
    <source>
        <dbReference type="SAM" id="SignalP"/>
    </source>
</evidence>
<dbReference type="GO" id="GO:0009279">
    <property type="term" value="C:cell outer membrane"/>
    <property type="evidence" value="ECO:0007669"/>
    <property type="project" value="UniProtKB-SubCell"/>
</dbReference>
<keyword evidence="7" id="KW-0675">Receptor</keyword>
<sequence>MKKKIFALVLFLGLVSTSFAQYQIKGRVLDSLTKTPIEYASIGVFSAADAKVVNGKISDEKGAFNITGLKAGVYNLKIDFIGYQSKSINNIKLEADKTIDFGIILLKGTAQLLSEVKIESNRNNPINKIDKQVFKADQFESAKGGTAIDVIRNMPSITVNGEGDIRLRGSTGFLILLNGKPVQTDAATLLNQIPANAIENIEIITAPSAKYDADGKSGIINITTKRGAGDGLSYVVNVNGGLPSVSNYDNKETPKRYGADATINYQKNEWELSFGGSYQQNDLAGKRVGDVNTTIGNRFTSFPSTGERSFDRTNYSARASLTYTPDKANTFNAGFYAGQRKQFRQADINYNNRTTDINTGNIINELAYYNANLVLRQGNFVLGNLDYTHSFKNKSTLTLSGLYEHAKLEGFTKNNNLNINDDTDTIQYVLNTGTSPLNAVRLKLDYAINLGKGKLESGYQLRYQEQTGSFLYQEAILGTGRFTTVPEFSDDINVVNNINAFYTQYAAKAGKLEYTGGLRYEYATRSFKANKIANPIDLNLSNLFPSLNLLYTFDKGYKLKGGFSRRVQRSTNNELNPYAEREHSETLEQGDPTILPEFINLTELGLIKDFTKGSVFATLYNQQISNVVNRVNSVYADTVLNRIYTNAGDASLWGIETGLNVKPIKWWSAYVGVNIYDYQIKGALFNNTVAVNNSGLAYSINTNHSFSAGKNTSIQFNLNYLSERPTAQGEDSRFIVPNSSVKQSFLNGRLTASLLWQNMSLGMINSNEQRITTRGRDFFTTTNYIHEKDIFMINLSFNLNPLTKKLKLPSSEFGEREF</sequence>
<keyword evidence="8" id="KW-1185">Reference proteome</keyword>
<dbReference type="InterPro" id="IPR012910">
    <property type="entry name" value="Plug_dom"/>
</dbReference>
<feature type="domain" description="Outer membrane protein beta-barrel" evidence="6">
    <location>
        <begin position="389"/>
        <end position="797"/>
    </location>
</feature>
<evidence type="ECO:0000256" key="1">
    <source>
        <dbReference type="ARBA" id="ARBA00004442"/>
    </source>
</evidence>
<keyword evidence="2" id="KW-0472">Membrane</keyword>
<evidence type="ECO:0000259" key="6">
    <source>
        <dbReference type="Pfam" id="PF14905"/>
    </source>
</evidence>
<dbReference type="Gene3D" id="2.170.130.10">
    <property type="entry name" value="TonB-dependent receptor, plug domain"/>
    <property type="match status" value="1"/>
</dbReference>
<dbReference type="InterPro" id="IPR008969">
    <property type="entry name" value="CarboxyPept-like_regulatory"/>
</dbReference>
<dbReference type="InterPro" id="IPR036942">
    <property type="entry name" value="Beta-barrel_TonB_sf"/>
</dbReference>
<dbReference type="InterPro" id="IPR041700">
    <property type="entry name" value="OMP_b-brl_3"/>
</dbReference>
<dbReference type="Gene3D" id="2.40.170.20">
    <property type="entry name" value="TonB-dependent receptor, beta-barrel domain"/>
    <property type="match status" value="1"/>
</dbReference>
<dbReference type="EMBL" id="CP043329">
    <property type="protein sequence ID" value="QEK53145.1"/>
    <property type="molecule type" value="Genomic_DNA"/>
</dbReference>
<evidence type="ECO:0000313" key="8">
    <source>
        <dbReference type="Proteomes" id="UP000323653"/>
    </source>
</evidence>